<evidence type="ECO:0000313" key="3">
    <source>
        <dbReference type="Proteomes" id="UP000886523"/>
    </source>
</evidence>
<evidence type="ECO:0000313" key="2">
    <source>
        <dbReference type="EMBL" id="KAF9514800.1"/>
    </source>
</evidence>
<gene>
    <name evidence="2" type="ORF">BS47DRAFT_1361511</name>
</gene>
<dbReference type="Proteomes" id="UP000886523">
    <property type="component" value="Unassembled WGS sequence"/>
</dbReference>
<dbReference type="EMBL" id="MU128957">
    <property type="protein sequence ID" value="KAF9514800.1"/>
    <property type="molecule type" value="Genomic_DNA"/>
</dbReference>
<proteinExistence type="predicted"/>
<organism evidence="2 3">
    <name type="scientific">Hydnum rufescens UP504</name>
    <dbReference type="NCBI Taxonomy" id="1448309"/>
    <lineage>
        <taxon>Eukaryota</taxon>
        <taxon>Fungi</taxon>
        <taxon>Dikarya</taxon>
        <taxon>Basidiomycota</taxon>
        <taxon>Agaricomycotina</taxon>
        <taxon>Agaricomycetes</taxon>
        <taxon>Cantharellales</taxon>
        <taxon>Hydnaceae</taxon>
        <taxon>Hydnum</taxon>
    </lineage>
</organism>
<dbReference type="AlphaFoldDB" id="A0A9P6B0L5"/>
<dbReference type="Gene3D" id="3.60.130.30">
    <property type="match status" value="1"/>
</dbReference>
<comment type="caution">
    <text evidence="2">The sequence shown here is derived from an EMBL/GenBank/DDBJ whole genome shotgun (WGS) entry which is preliminary data.</text>
</comment>
<evidence type="ECO:0000256" key="1">
    <source>
        <dbReference type="SAM" id="MobiDB-lite"/>
    </source>
</evidence>
<protein>
    <submittedName>
        <fullName evidence="2">Uncharacterized protein</fullName>
    </submittedName>
</protein>
<sequence>MRGHMTTSPTVATGSSFVGVHTEIGLPKVTNCSDNKQSRSQECKRAIKGHQKIYSTPFNFKDIANSSKPKIKPEVLQGPVENLFKQGYTLIIGNMLVMGLCSEGKRIVYVVLPHFLGSESTRCNSEVISAFADKHKPSTKKSSADNATRVNPAPSYMQKPGNEPQGCLMTSMMASVDCCIFPGHSFAWNWTTGSHYDTCGPLFDWTPLVAVQAPHGAHLILHSLKEILFFETGAVIFLRGGEWQHQPGERVTITHFSHKSVWRAMGKVYDWESNSYCGLKEGLRAEIEKMKLLS</sequence>
<accession>A0A9P6B0L5</accession>
<keyword evidence="3" id="KW-1185">Reference proteome</keyword>
<feature type="region of interest" description="Disordered" evidence="1">
    <location>
        <begin position="137"/>
        <end position="159"/>
    </location>
</feature>
<name>A0A9P6B0L5_9AGAM</name>
<feature type="compositionally biased region" description="Polar residues" evidence="1">
    <location>
        <begin position="140"/>
        <end position="149"/>
    </location>
</feature>
<reference evidence="2" key="1">
    <citation type="journal article" date="2020" name="Nat. Commun.">
        <title>Large-scale genome sequencing of mycorrhizal fungi provides insights into the early evolution of symbiotic traits.</title>
        <authorList>
            <person name="Miyauchi S."/>
            <person name="Kiss E."/>
            <person name="Kuo A."/>
            <person name="Drula E."/>
            <person name="Kohler A."/>
            <person name="Sanchez-Garcia M."/>
            <person name="Morin E."/>
            <person name="Andreopoulos B."/>
            <person name="Barry K.W."/>
            <person name="Bonito G."/>
            <person name="Buee M."/>
            <person name="Carver A."/>
            <person name="Chen C."/>
            <person name="Cichocki N."/>
            <person name="Clum A."/>
            <person name="Culley D."/>
            <person name="Crous P.W."/>
            <person name="Fauchery L."/>
            <person name="Girlanda M."/>
            <person name="Hayes R.D."/>
            <person name="Keri Z."/>
            <person name="LaButti K."/>
            <person name="Lipzen A."/>
            <person name="Lombard V."/>
            <person name="Magnuson J."/>
            <person name="Maillard F."/>
            <person name="Murat C."/>
            <person name="Nolan M."/>
            <person name="Ohm R.A."/>
            <person name="Pangilinan J."/>
            <person name="Pereira M.F."/>
            <person name="Perotto S."/>
            <person name="Peter M."/>
            <person name="Pfister S."/>
            <person name="Riley R."/>
            <person name="Sitrit Y."/>
            <person name="Stielow J.B."/>
            <person name="Szollosi G."/>
            <person name="Zifcakova L."/>
            <person name="Stursova M."/>
            <person name="Spatafora J.W."/>
            <person name="Tedersoo L."/>
            <person name="Vaario L.M."/>
            <person name="Yamada A."/>
            <person name="Yan M."/>
            <person name="Wang P."/>
            <person name="Xu J."/>
            <person name="Bruns T."/>
            <person name="Baldrian P."/>
            <person name="Vilgalys R."/>
            <person name="Dunand C."/>
            <person name="Henrissat B."/>
            <person name="Grigoriev I.V."/>
            <person name="Hibbett D."/>
            <person name="Nagy L.G."/>
            <person name="Martin F.M."/>
        </authorList>
    </citation>
    <scope>NUCLEOTIDE SEQUENCE</scope>
    <source>
        <strain evidence="2">UP504</strain>
    </source>
</reference>